<feature type="compositionally biased region" description="Low complexity" evidence="5">
    <location>
        <begin position="166"/>
        <end position="183"/>
    </location>
</feature>
<dbReference type="EMBL" id="ML213744">
    <property type="protein sequence ID" value="TFK31480.1"/>
    <property type="molecule type" value="Genomic_DNA"/>
</dbReference>
<feature type="transmembrane region" description="Helical" evidence="6">
    <location>
        <begin position="705"/>
        <end position="727"/>
    </location>
</feature>
<dbReference type="GO" id="GO:0140359">
    <property type="term" value="F:ABC-type transporter activity"/>
    <property type="evidence" value="ECO:0007669"/>
    <property type="project" value="InterPro"/>
</dbReference>
<evidence type="ECO:0000256" key="5">
    <source>
        <dbReference type="SAM" id="MobiDB-lite"/>
    </source>
</evidence>
<evidence type="ECO:0000313" key="9">
    <source>
        <dbReference type="EMBL" id="TFK31480.1"/>
    </source>
</evidence>
<keyword evidence="10" id="KW-1185">Reference proteome</keyword>
<evidence type="ECO:0000259" key="8">
    <source>
        <dbReference type="PROSITE" id="PS50929"/>
    </source>
</evidence>
<dbReference type="InterPro" id="IPR036640">
    <property type="entry name" value="ABC1_TM_sf"/>
</dbReference>
<accession>A0A5C3LFF2</accession>
<dbReference type="InterPro" id="IPR003439">
    <property type="entry name" value="ABC_transporter-like_ATP-bd"/>
</dbReference>
<evidence type="ECO:0000313" key="10">
    <source>
        <dbReference type="Proteomes" id="UP000308652"/>
    </source>
</evidence>
<dbReference type="PROSITE" id="PS50929">
    <property type="entry name" value="ABC_TM1F"/>
    <property type="match status" value="1"/>
</dbReference>
<dbReference type="InterPro" id="IPR039421">
    <property type="entry name" value="Type_1_exporter"/>
</dbReference>
<protein>
    <submittedName>
        <fullName evidence="9">P-loop containing nucleoside triphosphate hydrolase protein</fullName>
    </submittedName>
</protein>
<evidence type="ECO:0000259" key="7">
    <source>
        <dbReference type="PROSITE" id="PS50893"/>
    </source>
</evidence>
<sequence>MHVIALRKVVYAATTKDMGSVQSEQEEQRGPLGAGGLIVKFTRETEDVRMETSLASGLLLQCLTACLTCLLVFLRSWALTLVILLHEKSHAGAVFAMLNNAAKKLNSIWELTSALAQFVMMSMFLVREGRVSAGDVMAVFCMCIPQFIVLAKGTFAMMKNRLGLLPSHPTSHSPSPRHQPPILLHHHHHHPTEIPHPPQIAHANRTSEFALYSVIFAYPSRPTLLVLKDVSLFLPAHETTFIVGSSGSGKMYEPQQRSAILDEQDMRFLDEEWMQGRVASVDQGTQGSVLENVALGAFGRHAGREEVEEASRAVLMHEFVRDLPEEYDILLDLGLGWDEATSALGVTSCILVFEALKRWCANKATLVITHDLSQISSSDFVYGYRYDLESPPSPPSTPSSSSSASYEDEDIGDFRKMMDAQIETGGLLPEKPIRDDEDEEVQKVLEAEDGRKEEVDSYTSGSVGLPSYLKHENIAICPLTIGNWMFDVVADLTAGSRTTVSSAPSVVAAREPYCVSRLVPTQEESKGQELDMRWCRPPSIHIPSPIAPTPSTLIVHAYPSVLDHAHCSTVMLINDDEEEFDNEKKAMTNSAVNARRGRSARDNMVRARWDGARVIPMTSIKVDSSANKKSSKVERVEEEEVDEQRPMFWTLMRSVYPTIPYNAFLFFGLVVCLLSGGMTSIFSLLSRLLFEVSIGTQDNSIINRFGGIALGTTALDGLLIGLKYFLIETSGMSWITKMRNTSLEKMLDQDKKWFDKSVNSPARLVQILDLFSAVRDSVWLLLRYWAFVRGWQLALVRFAIAPVFTVTMAVQMRLVAKCKIRNKRAREEVARSYHDAISNIRGIRSMAFEKIFQMQFDTAANKALTTGAQGAFVEGCTYGVASRLVYVAEALLFYVSAVLIAHGTYTYLQMVEILNLVVFSVTIGSQLMAFTEKIAKSVQATSDLNKHMQPDINTDESRGGNITFNNVRFTYPERLEAPVLKDVNLKIEDGECFAIVGSSGSGKSTIAGLLQRLYEPDLGSIAIGLNELRSAEVHHLRDHVSVVSQHPNLFDTTIAKNIRYGNKAVSAIDIRRAAKAANVHDFIMSLPHGYDTMVGENASLISGSQAQRPQIARALACPSKILIPDDRTTVMVTHKLQVMRMCDRILVVHDGQVAEQGTYEELMRLKGVFADLANGGEWVSE</sequence>
<dbReference type="InterPro" id="IPR027417">
    <property type="entry name" value="P-loop_NTPase"/>
</dbReference>
<dbReference type="Pfam" id="PF00664">
    <property type="entry name" value="ABC_membrane"/>
    <property type="match status" value="1"/>
</dbReference>
<proteinExistence type="predicted"/>
<keyword evidence="3 6" id="KW-1133">Transmembrane helix</keyword>
<keyword evidence="2 6" id="KW-0812">Transmembrane</keyword>
<gene>
    <name evidence="9" type="ORF">BDQ12DRAFT_701554</name>
</gene>
<feature type="transmembrane region" description="Helical" evidence="6">
    <location>
        <begin position="661"/>
        <end position="685"/>
    </location>
</feature>
<feature type="transmembrane region" description="Helical" evidence="6">
    <location>
        <begin position="58"/>
        <end position="86"/>
    </location>
</feature>
<feature type="region of interest" description="Disordered" evidence="5">
    <location>
        <begin position="166"/>
        <end position="199"/>
    </location>
</feature>
<reference evidence="9 10" key="1">
    <citation type="journal article" date="2019" name="Nat. Ecol. Evol.">
        <title>Megaphylogeny resolves global patterns of mushroom evolution.</title>
        <authorList>
            <person name="Varga T."/>
            <person name="Krizsan K."/>
            <person name="Foldi C."/>
            <person name="Dima B."/>
            <person name="Sanchez-Garcia M."/>
            <person name="Sanchez-Ramirez S."/>
            <person name="Szollosi G.J."/>
            <person name="Szarkandi J.G."/>
            <person name="Papp V."/>
            <person name="Albert L."/>
            <person name="Andreopoulos W."/>
            <person name="Angelini C."/>
            <person name="Antonin V."/>
            <person name="Barry K.W."/>
            <person name="Bougher N.L."/>
            <person name="Buchanan P."/>
            <person name="Buyck B."/>
            <person name="Bense V."/>
            <person name="Catcheside P."/>
            <person name="Chovatia M."/>
            <person name="Cooper J."/>
            <person name="Damon W."/>
            <person name="Desjardin D."/>
            <person name="Finy P."/>
            <person name="Geml J."/>
            <person name="Haridas S."/>
            <person name="Hughes K."/>
            <person name="Justo A."/>
            <person name="Karasinski D."/>
            <person name="Kautmanova I."/>
            <person name="Kiss B."/>
            <person name="Kocsube S."/>
            <person name="Kotiranta H."/>
            <person name="LaButti K.M."/>
            <person name="Lechner B.E."/>
            <person name="Liimatainen K."/>
            <person name="Lipzen A."/>
            <person name="Lukacs Z."/>
            <person name="Mihaltcheva S."/>
            <person name="Morgado L.N."/>
            <person name="Niskanen T."/>
            <person name="Noordeloos M.E."/>
            <person name="Ohm R.A."/>
            <person name="Ortiz-Santana B."/>
            <person name="Ovrebo C."/>
            <person name="Racz N."/>
            <person name="Riley R."/>
            <person name="Savchenko A."/>
            <person name="Shiryaev A."/>
            <person name="Soop K."/>
            <person name="Spirin V."/>
            <person name="Szebenyi C."/>
            <person name="Tomsovsky M."/>
            <person name="Tulloss R.E."/>
            <person name="Uehling J."/>
            <person name="Grigoriev I.V."/>
            <person name="Vagvolgyi C."/>
            <person name="Papp T."/>
            <person name="Martin F.M."/>
            <person name="Miettinen O."/>
            <person name="Hibbett D.S."/>
            <person name="Nagy L.G."/>
        </authorList>
    </citation>
    <scope>NUCLEOTIDE SEQUENCE [LARGE SCALE GENOMIC DNA]</scope>
    <source>
        <strain evidence="9 10">CBS 166.37</strain>
    </source>
</reference>
<evidence type="ECO:0000256" key="2">
    <source>
        <dbReference type="ARBA" id="ARBA00022692"/>
    </source>
</evidence>
<organism evidence="9 10">
    <name type="scientific">Crucibulum laeve</name>
    <dbReference type="NCBI Taxonomy" id="68775"/>
    <lineage>
        <taxon>Eukaryota</taxon>
        <taxon>Fungi</taxon>
        <taxon>Dikarya</taxon>
        <taxon>Basidiomycota</taxon>
        <taxon>Agaricomycotina</taxon>
        <taxon>Agaricomycetes</taxon>
        <taxon>Agaricomycetidae</taxon>
        <taxon>Agaricales</taxon>
        <taxon>Agaricineae</taxon>
        <taxon>Nidulariaceae</taxon>
        <taxon>Crucibulum</taxon>
    </lineage>
</organism>
<dbReference type="Gene3D" id="3.40.50.300">
    <property type="entry name" value="P-loop containing nucleotide triphosphate hydrolases"/>
    <property type="match status" value="4"/>
</dbReference>
<feature type="transmembrane region" description="Helical" evidence="6">
    <location>
        <begin position="794"/>
        <end position="816"/>
    </location>
</feature>
<dbReference type="STRING" id="68775.A0A5C3LFF2"/>
<dbReference type="PANTHER" id="PTHR24221">
    <property type="entry name" value="ATP-BINDING CASSETTE SUB-FAMILY B"/>
    <property type="match status" value="1"/>
</dbReference>
<feature type="transmembrane region" description="Helical" evidence="6">
    <location>
        <begin position="107"/>
        <end position="126"/>
    </location>
</feature>
<feature type="transmembrane region" description="Helical" evidence="6">
    <location>
        <begin position="132"/>
        <end position="151"/>
    </location>
</feature>
<evidence type="ECO:0000256" key="3">
    <source>
        <dbReference type="ARBA" id="ARBA00022989"/>
    </source>
</evidence>
<dbReference type="GO" id="GO:0016020">
    <property type="term" value="C:membrane"/>
    <property type="evidence" value="ECO:0007669"/>
    <property type="project" value="UniProtKB-SubCell"/>
</dbReference>
<dbReference type="CDD" id="cd18578">
    <property type="entry name" value="ABC_6TM_Pgp_ABCB1_D2_like"/>
    <property type="match status" value="1"/>
</dbReference>
<dbReference type="SUPFAM" id="SSF90123">
    <property type="entry name" value="ABC transporter transmembrane region"/>
    <property type="match status" value="1"/>
</dbReference>
<dbReference type="Proteomes" id="UP000308652">
    <property type="component" value="Unassembled WGS sequence"/>
</dbReference>
<keyword evidence="9" id="KW-0378">Hydrolase</keyword>
<comment type="subcellular location">
    <subcellularLocation>
        <location evidence="1">Membrane</location>
        <topology evidence="1">Multi-pass membrane protein</topology>
    </subcellularLocation>
</comment>
<feature type="transmembrane region" description="Helical" evidence="6">
    <location>
        <begin position="884"/>
        <end position="907"/>
    </location>
</feature>
<keyword evidence="4 6" id="KW-0472">Membrane</keyword>
<name>A0A5C3LFF2_9AGAR</name>
<feature type="region of interest" description="Disordered" evidence="5">
    <location>
        <begin position="388"/>
        <end position="408"/>
    </location>
</feature>
<dbReference type="AlphaFoldDB" id="A0A5C3LFF2"/>
<feature type="domain" description="ABC transporter" evidence="7">
    <location>
        <begin position="962"/>
        <end position="1175"/>
    </location>
</feature>
<evidence type="ECO:0000256" key="4">
    <source>
        <dbReference type="ARBA" id="ARBA00023136"/>
    </source>
</evidence>
<dbReference type="PROSITE" id="PS50893">
    <property type="entry name" value="ABC_TRANSPORTER_2"/>
    <property type="match status" value="1"/>
</dbReference>
<evidence type="ECO:0000256" key="1">
    <source>
        <dbReference type="ARBA" id="ARBA00004141"/>
    </source>
</evidence>
<dbReference type="PANTHER" id="PTHR24221:SF581">
    <property type="entry name" value="P-LOOP CONTAINING NUCLEOSIDE TRIPHOSPHATE HYDROLASE PROTEIN"/>
    <property type="match status" value="1"/>
</dbReference>
<dbReference type="OrthoDB" id="6500128at2759"/>
<feature type="domain" description="ABC transmembrane type-1" evidence="8">
    <location>
        <begin position="666"/>
        <end position="911"/>
    </location>
</feature>
<dbReference type="Pfam" id="PF00005">
    <property type="entry name" value="ABC_tran"/>
    <property type="match status" value="1"/>
</dbReference>
<dbReference type="InterPro" id="IPR011527">
    <property type="entry name" value="ABC1_TM_dom"/>
</dbReference>
<evidence type="ECO:0000256" key="6">
    <source>
        <dbReference type="SAM" id="Phobius"/>
    </source>
</evidence>
<dbReference type="GO" id="GO:0016887">
    <property type="term" value="F:ATP hydrolysis activity"/>
    <property type="evidence" value="ECO:0007669"/>
    <property type="project" value="InterPro"/>
</dbReference>
<dbReference type="SUPFAM" id="SSF52540">
    <property type="entry name" value="P-loop containing nucleoside triphosphate hydrolases"/>
    <property type="match status" value="2"/>
</dbReference>
<dbReference type="GO" id="GO:0005524">
    <property type="term" value="F:ATP binding"/>
    <property type="evidence" value="ECO:0007669"/>
    <property type="project" value="InterPro"/>
</dbReference>
<dbReference type="Gene3D" id="1.20.1560.10">
    <property type="entry name" value="ABC transporter type 1, transmembrane domain"/>
    <property type="match status" value="2"/>
</dbReference>